<dbReference type="Proteomes" id="UP000268891">
    <property type="component" value="Unassembled WGS sequence"/>
</dbReference>
<organism evidence="1 2">
    <name type="scientific">Mycolicibacter terrae</name>
    <dbReference type="NCBI Taxonomy" id="1788"/>
    <lineage>
        <taxon>Bacteria</taxon>
        <taxon>Bacillati</taxon>
        <taxon>Actinomycetota</taxon>
        <taxon>Actinomycetes</taxon>
        <taxon>Mycobacteriales</taxon>
        <taxon>Mycobacteriaceae</taxon>
        <taxon>Mycolicibacter</taxon>
    </lineage>
</organism>
<name>A0ACD2EME5_9MYCO</name>
<sequence>MNEPQGPTPSPYDPTRFTPWNGPVPPWSGGHVPPSWPPMPPGRPPHGNRRLLWALLGLVCVLTAVVVALVVILPRHDGHEIVAQSPSTTSTPATSHQRAPVPVSALEGLLPDKGFVASAAAAPGVDLVAHGEGIDVEDLVDADCQGVVAVSSRAYVGSGWTAIRWQHWNNPPETANSVKLMNHVSLSVAAYPHANAARTFYVKQSDAWRKCAGDLVNGQPASATEYTGQLWVITEVTASDRAIAATAVNAEQNDWSCRSMMAVRNNIVVRVATCARTGPAAAAQTILDSITAKIDAAA</sequence>
<comment type="caution">
    <text evidence="1">The sequence shown here is derived from an EMBL/GenBank/DDBJ whole genome shotgun (WGS) entry which is preliminary data.</text>
</comment>
<proteinExistence type="predicted"/>
<reference evidence="1" key="1">
    <citation type="submission" date="2018-11" db="EMBL/GenBank/DDBJ databases">
        <authorList>
            <person name="Sattar A."/>
            <person name="Zunita Z."/>
            <person name="Jalila A."/>
            <person name="Saleha A.A."/>
        </authorList>
    </citation>
    <scope>NUCLEOTIDE SEQUENCE</scope>
    <source>
        <strain evidence="1">F12-74</strain>
    </source>
</reference>
<keyword evidence="2" id="KW-1185">Reference proteome</keyword>
<accession>A0ACD2EME5</accession>
<dbReference type="EMBL" id="RRZR01000022">
    <property type="protein sequence ID" value="RRR44363.1"/>
    <property type="molecule type" value="Genomic_DNA"/>
</dbReference>
<gene>
    <name evidence="1" type="ORF">EHH44_11595</name>
</gene>
<evidence type="ECO:0000313" key="2">
    <source>
        <dbReference type="Proteomes" id="UP000268891"/>
    </source>
</evidence>
<evidence type="ECO:0000313" key="1">
    <source>
        <dbReference type="EMBL" id="RRR44363.1"/>
    </source>
</evidence>
<protein>
    <submittedName>
        <fullName evidence="1">Sensor domain-containing protein</fullName>
    </submittedName>
</protein>